<sequence length="592" mass="65078">MRRTQLISTYGVGALIAVDDRSYIVSGLDTWKNDARRGGALYEPRLQYWLGVSYFRLPPADEPPAGDGVRIRMFPRWYSCPGCKVLQPWKAFGTQEGKSVCRLCDRALVPSRFVIACENGHIDDFPYFAWVHKKTVPDTSASEHNLTLESTGRTASLRSVVIRCSCQKEASLQGAFGKRALRNLGIECGGRRPWLGFGTEQPGCDADPRTLQRGSSAAWFPITRSALSIPPWSDSLHQRLHEHFAVFDGALDDGVAESAVLNMIKNSGMLQDSRFTAEEALAAVHERRELRVSARPDSDAEAGFEPANPLRQEEYRQLFDGTANAGRGDDFECVPPERDRGLPPPPGVQRVMLVKRLREVRALQSFTRVEMPDPTGGDTPGAALSAGGVDWLPAVEVSGEGVFLTLDQRRLQEWERRSGPVHRASVLKERHELVLARRGTDTRVRPSSPVTPRYLLLHTLAHVLIDEWSLDSGYPAAALRERLYMSDSMAGLLIYTATSDSAGSLGGVVAQGEHRRLSRTLESALARASWCSQDPPCMEAEASGVDALNLAACYACVLLPETSCETNNVFLDRAILVGTPDDPGTGFFQGRS</sequence>
<reference evidence="2 3" key="1">
    <citation type="journal article" date="2019" name="Int. J. Syst. Evol. Microbiol.">
        <title>The Global Catalogue of Microorganisms (GCM) 10K type strain sequencing project: providing services to taxonomists for standard genome sequencing and annotation.</title>
        <authorList>
            <consortium name="The Broad Institute Genomics Platform"/>
            <consortium name="The Broad Institute Genome Sequencing Center for Infectious Disease"/>
            <person name="Wu L."/>
            <person name="Ma J."/>
        </authorList>
    </citation>
    <scope>NUCLEOTIDE SEQUENCE [LARGE SCALE GENOMIC DNA]</scope>
    <source>
        <strain evidence="2 3">JCM 11136</strain>
    </source>
</reference>
<evidence type="ECO:0000313" key="2">
    <source>
        <dbReference type="EMBL" id="GAA0933815.1"/>
    </source>
</evidence>
<evidence type="ECO:0000259" key="1">
    <source>
        <dbReference type="Pfam" id="PF09369"/>
    </source>
</evidence>
<feature type="domain" description="MrfA-like Zn-binding" evidence="1">
    <location>
        <begin position="460"/>
        <end position="557"/>
    </location>
</feature>
<evidence type="ECO:0000313" key="3">
    <source>
        <dbReference type="Proteomes" id="UP001501578"/>
    </source>
</evidence>
<dbReference type="EMBL" id="BAAAHQ010000021">
    <property type="protein sequence ID" value="GAA0933815.1"/>
    <property type="molecule type" value="Genomic_DNA"/>
</dbReference>
<dbReference type="NCBIfam" id="NF038324">
    <property type="entry name" value="DrmB_fam"/>
    <property type="match status" value="1"/>
</dbReference>
<dbReference type="InterPro" id="IPR018973">
    <property type="entry name" value="MZB"/>
</dbReference>
<dbReference type="Proteomes" id="UP001501578">
    <property type="component" value="Unassembled WGS sequence"/>
</dbReference>
<dbReference type="Pfam" id="PF09369">
    <property type="entry name" value="MZB"/>
    <property type="match status" value="1"/>
</dbReference>
<keyword evidence="3" id="KW-1185">Reference proteome</keyword>
<dbReference type="InterPro" id="IPR047721">
    <property type="entry name" value="DrmB"/>
</dbReference>
<name>A0ABN1PWT5_9ACTN</name>
<organism evidence="2 3">
    <name type="scientific">Nonomuraea longicatena</name>
    <dbReference type="NCBI Taxonomy" id="83682"/>
    <lineage>
        <taxon>Bacteria</taxon>
        <taxon>Bacillati</taxon>
        <taxon>Actinomycetota</taxon>
        <taxon>Actinomycetes</taxon>
        <taxon>Streptosporangiales</taxon>
        <taxon>Streptosporangiaceae</taxon>
        <taxon>Nonomuraea</taxon>
    </lineage>
</organism>
<proteinExistence type="predicted"/>
<gene>
    <name evidence="2" type="ORF">GCM10009560_40350</name>
</gene>
<comment type="caution">
    <text evidence="2">The sequence shown here is derived from an EMBL/GenBank/DDBJ whole genome shotgun (WGS) entry which is preliminary data.</text>
</comment>
<accession>A0ABN1PWT5</accession>
<protein>
    <submittedName>
        <fullName evidence="2">DUF1998 domain-containing protein</fullName>
    </submittedName>
</protein>